<proteinExistence type="predicted"/>
<gene>
    <name evidence="3" type="primary">UBE2U</name>
</gene>
<dbReference type="Pfam" id="PF00179">
    <property type="entry name" value="UQ_con"/>
    <property type="match status" value="1"/>
</dbReference>
<feature type="domain" description="UBC core" evidence="1">
    <location>
        <begin position="4"/>
        <end position="158"/>
    </location>
</feature>
<evidence type="ECO:0000313" key="2">
    <source>
        <dbReference type="Proteomes" id="UP001652581"/>
    </source>
</evidence>
<dbReference type="PANTHER" id="PTHR24067">
    <property type="entry name" value="UBIQUITIN-CONJUGATING ENZYME E2"/>
    <property type="match status" value="1"/>
</dbReference>
<sequence>MLSRADYLLQRDFRELKKNNYEGITAFPISEDMMEWEADIEGLQNTIWHGSFFQLVIHFTPAYNFVPPVVKFKTIPFHPNVKGDSSEPLEDPDKVIRSVKSISFNDYYKTWSEIATSKAMEYYRTPLLEDPNFVGEYYKRKKNEGKHPTECHLKYTAAMARLAREKKRPYKAGYPAERRYHCTTPTQTFSDSQAETNTVTKMSVIKERQKRKVLPDDVNTNEPWEEEVASLVAWTNTLDTNALED</sequence>
<dbReference type="Gene3D" id="3.10.110.10">
    <property type="entry name" value="Ubiquitin Conjugating Enzyme"/>
    <property type="match status" value="1"/>
</dbReference>
<name>A0ABM5EFC2_VICPA</name>
<evidence type="ECO:0000313" key="3">
    <source>
        <dbReference type="RefSeq" id="XP_072831860.1"/>
    </source>
</evidence>
<accession>A0ABM5EFC2</accession>
<dbReference type="SUPFAM" id="SSF54495">
    <property type="entry name" value="UBC-like"/>
    <property type="match status" value="1"/>
</dbReference>
<dbReference type="Proteomes" id="UP001652581">
    <property type="component" value="Chromosome 13"/>
</dbReference>
<reference evidence="3" key="1">
    <citation type="submission" date="2025-08" db="UniProtKB">
        <authorList>
            <consortium name="RefSeq"/>
        </authorList>
    </citation>
    <scope>IDENTIFICATION</scope>
</reference>
<dbReference type="SMART" id="SM00212">
    <property type="entry name" value="UBCc"/>
    <property type="match status" value="1"/>
</dbReference>
<organism evidence="2 3">
    <name type="scientific">Vicugna pacos</name>
    <name type="common">Alpaca</name>
    <name type="synonym">Lama pacos</name>
    <dbReference type="NCBI Taxonomy" id="30538"/>
    <lineage>
        <taxon>Eukaryota</taxon>
        <taxon>Metazoa</taxon>
        <taxon>Chordata</taxon>
        <taxon>Craniata</taxon>
        <taxon>Vertebrata</taxon>
        <taxon>Euteleostomi</taxon>
        <taxon>Mammalia</taxon>
        <taxon>Eutheria</taxon>
        <taxon>Laurasiatheria</taxon>
        <taxon>Artiodactyla</taxon>
        <taxon>Tylopoda</taxon>
        <taxon>Camelidae</taxon>
        <taxon>Vicugna</taxon>
    </lineage>
</organism>
<dbReference type="InterPro" id="IPR050113">
    <property type="entry name" value="Ub_conjugating_enzyme"/>
</dbReference>
<keyword evidence="2" id="KW-1185">Reference proteome</keyword>
<dbReference type="InterPro" id="IPR000608">
    <property type="entry name" value="UBC"/>
</dbReference>
<evidence type="ECO:0000259" key="1">
    <source>
        <dbReference type="PROSITE" id="PS50127"/>
    </source>
</evidence>
<protein>
    <submittedName>
        <fullName evidence="3">Ubiquitin-conjugating enzyme E2 U isoform X3</fullName>
    </submittedName>
</protein>
<dbReference type="PROSITE" id="PS50127">
    <property type="entry name" value="UBC_2"/>
    <property type="match status" value="1"/>
</dbReference>
<dbReference type="InterPro" id="IPR016135">
    <property type="entry name" value="UBQ-conjugating_enzyme/RWD"/>
</dbReference>
<dbReference type="RefSeq" id="XP_072831860.1">
    <property type="nucleotide sequence ID" value="XM_072975759.1"/>
</dbReference>
<dbReference type="GeneID" id="102536733"/>